<sequence length="148" mass="16254">MKLNYLTKRLSTVGRWIATTVFCVSAIAFVWQGAFFSNTAAMASPAMNLIASADMGDKVQNKASEDARQTKNFIRDTADKVEQTANKNATKVDRATDDGSFLERKANRDAARIGKRAEEDAARTQEAVDNTKNVVEKAVDNIKDAFSN</sequence>
<protein>
    <submittedName>
        <fullName evidence="2">Uncharacterized protein</fullName>
    </submittedName>
</protein>
<dbReference type="EMBL" id="CP124543">
    <property type="protein sequence ID" value="WGV26707.1"/>
    <property type="molecule type" value="Genomic_DNA"/>
</dbReference>
<proteinExistence type="predicted"/>
<dbReference type="AlphaFoldDB" id="A0AAJ6NU72"/>
<keyword evidence="1" id="KW-1133">Transmembrane helix</keyword>
<name>A0AAJ6NU72_9CYAN</name>
<keyword evidence="3" id="KW-1185">Reference proteome</keyword>
<reference evidence="2 3" key="1">
    <citation type="journal article" date="2023" name="Limnol Oceanogr Lett">
        <title>Environmental adaptations by the intertidal Antarctic cyanobacterium Halotia branconii CENA392 as revealed using long-read genome sequencing.</title>
        <authorList>
            <person name="Dextro R.B."/>
            <person name="Delbaje E."/>
            <person name="Freitas P.N.N."/>
            <person name="Geraldes V."/>
            <person name="Pinto E."/>
            <person name="Long P.F."/>
            <person name="Fiore M.F."/>
        </authorList>
    </citation>
    <scope>NUCLEOTIDE SEQUENCE [LARGE SCALE GENOMIC DNA]</scope>
    <source>
        <strain evidence="2 3">CENA392</strain>
    </source>
</reference>
<evidence type="ECO:0000313" key="3">
    <source>
        <dbReference type="Proteomes" id="UP001223520"/>
    </source>
</evidence>
<accession>A0AAJ6NU72</accession>
<dbReference type="Proteomes" id="UP001223520">
    <property type="component" value="Chromosome"/>
</dbReference>
<gene>
    <name evidence="2" type="ORF">QI031_04145</name>
</gene>
<evidence type="ECO:0000313" key="2">
    <source>
        <dbReference type="EMBL" id="WGV26707.1"/>
    </source>
</evidence>
<feature type="transmembrane region" description="Helical" evidence="1">
    <location>
        <begin position="12"/>
        <end position="31"/>
    </location>
</feature>
<organism evidence="2 3">
    <name type="scientific">Halotia branconii CENA392</name>
    <dbReference type="NCBI Taxonomy" id="1539056"/>
    <lineage>
        <taxon>Bacteria</taxon>
        <taxon>Bacillati</taxon>
        <taxon>Cyanobacteriota</taxon>
        <taxon>Cyanophyceae</taxon>
        <taxon>Nostocales</taxon>
        <taxon>Nodulariaceae</taxon>
        <taxon>Halotia</taxon>
    </lineage>
</organism>
<keyword evidence="1" id="KW-0812">Transmembrane</keyword>
<keyword evidence="1" id="KW-0472">Membrane</keyword>
<evidence type="ECO:0000256" key="1">
    <source>
        <dbReference type="SAM" id="Phobius"/>
    </source>
</evidence>
<dbReference type="RefSeq" id="WP_281483952.1">
    <property type="nucleotide sequence ID" value="NZ_CP124543.1"/>
</dbReference>
<dbReference type="KEGG" id="hbq:QI031_04145"/>